<evidence type="ECO:0000313" key="1">
    <source>
        <dbReference type="EMBL" id="QUX26164.1"/>
    </source>
</evidence>
<gene>
    <name evidence="1" type="ORF">KGD84_23315</name>
</gene>
<organism evidence="1 2">
    <name type="scientific">Nocardiopsis changdeensis</name>
    <dbReference type="NCBI Taxonomy" id="2831969"/>
    <lineage>
        <taxon>Bacteria</taxon>
        <taxon>Bacillati</taxon>
        <taxon>Actinomycetota</taxon>
        <taxon>Actinomycetes</taxon>
        <taxon>Streptosporangiales</taxon>
        <taxon>Nocardiopsidaceae</taxon>
        <taxon>Nocardiopsis</taxon>
    </lineage>
</organism>
<evidence type="ECO:0008006" key="3">
    <source>
        <dbReference type="Google" id="ProtNLM"/>
    </source>
</evidence>
<protein>
    <recommendedName>
        <fullName evidence="3">NUDIX hydrolase</fullName>
    </recommendedName>
</protein>
<sequence length="170" mass="18054">MVVGALVAVIACALYLSWRATRLHRLHQRVDLSRAGLRTALDRRRETALRLARVLGPVHAAALLPAADAADGGEPAESALSHSLRRTLADPAALRAADAAGLLPATASAARGVHLARVFYNAAVADTRRARRSRVVRLFRLAGGAPLPDFFEIDDRPPELPAPVAAPDTL</sequence>
<name>A0ABX8BVD3_9ACTN</name>
<proteinExistence type="predicted"/>
<accession>A0ABX8BVD3</accession>
<keyword evidence="2" id="KW-1185">Reference proteome</keyword>
<dbReference type="EMBL" id="CP074133">
    <property type="protein sequence ID" value="QUX26164.1"/>
    <property type="molecule type" value="Genomic_DNA"/>
</dbReference>
<evidence type="ECO:0000313" key="2">
    <source>
        <dbReference type="Proteomes" id="UP000676079"/>
    </source>
</evidence>
<reference evidence="1 2" key="1">
    <citation type="submission" date="2021-05" db="EMBL/GenBank/DDBJ databases">
        <title>Direct Submission.</title>
        <authorList>
            <person name="Li K."/>
            <person name="Gao J."/>
        </authorList>
    </citation>
    <scope>NUCLEOTIDE SEQUENCE [LARGE SCALE GENOMIC DNA]</scope>
    <source>
        <strain evidence="1 2">Mg02</strain>
    </source>
</reference>
<dbReference type="Proteomes" id="UP000676079">
    <property type="component" value="Chromosome"/>
</dbReference>